<evidence type="ECO:0000313" key="2">
    <source>
        <dbReference type="Proteomes" id="UP000574390"/>
    </source>
</evidence>
<proteinExistence type="predicted"/>
<dbReference type="Proteomes" id="UP000574390">
    <property type="component" value="Unassembled WGS sequence"/>
</dbReference>
<reference evidence="1 2" key="1">
    <citation type="submission" date="2020-04" db="EMBL/GenBank/DDBJ databases">
        <title>Perkinsus olseni comparative genomics.</title>
        <authorList>
            <person name="Bogema D.R."/>
        </authorList>
    </citation>
    <scope>NUCLEOTIDE SEQUENCE [LARGE SCALE GENOMIC DNA]</scope>
    <source>
        <strain evidence="1">ATCC PRA-205</strain>
    </source>
</reference>
<accession>A0A7J6RSI4</accession>
<sequence>MGGVATTSVDLATGAEKEIRAIRCKRRRRHSAAPSGLTAAYHRSRLQSEPHGYSRCRRAPMEALRVPSTQTCTVVQPNDERPYLEACGGFLKLHKSSFGTSGRTCGDGKLDSAEPTMLAAEFVRAYVSIKGEEL</sequence>
<gene>
    <name evidence="1" type="ORF">FOZ62_002528</name>
</gene>
<dbReference type="EMBL" id="JABANM010020066">
    <property type="protein sequence ID" value="KAF4723453.1"/>
    <property type="molecule type" value="Genomic_DNA"/>
</dbReference>
<comment type="caution">
    <text evidence="1">The sequence shown here is derived from an EMBL/GenBank/DDBJ whole genome shotgun (WGS) entry which is preliminary data.</text>
</comment>
<name>A0A7J6RSI4_PEROL</name>
<dbReference type="AlphaFoldDB" id="A0A7J6RSI4"/>
<organism evidence="1 2">
    <name type="scientific">Perkinsus olseni</name>
    <name type="common">Perkinsus atlanticus</name>
    <dbReference type="NCBI Taxonomy" id="32597"/>
    <lineage>
        <taxon>Eukaryota</taxon>
        <taxon>Sar</taxon>
        <taxon>Alveolata</taxon>
        <taxon>Perkinsozoa</taxon>
        <taxon>Perkinsea</taxon>
        <taxon>Perkinsida</taxon>
        <taxon>Perkinsidae</taxon>
        <taxon>Perkinsus</taxon>
    </lineage>
</organism>
<protein>
    <submittedName>
        <fullName evidence="1">Uncharacterized protein</fullName>
    </submittedName>
</protein>
<evidence type="ECO:0000313" key="1">
    <source>
        <dbReference type="EMBL" id="KAF4723453.1"/>
    </source>
</evidence>